<organism evidence="3 4">
    <name type="scientific">Pristionchus fissidentatus</name>
    <dbReference type="NCBI Taxonomy" id="1538716"/>
    <lineage>
        <taxon>Eukaryota</taxon>
        <taxon>Metazoa</taxon>
        <taxon>Ecdysozoa</taxon>
        <taxon>Nematoda</taxon>
        <taxon>Chromadorea</taxon>
        <taxon>Rhabditida</taxon>
        <taxon>Rhabditina</taxon>
        <taxon>Diplogasteromorpha</taxon>
        <taxon>Diplogasteroidea</taxon>
        <taxon>Neodiplogasteridae</taxon>
        <taxon>Pristionchus</taxon>
    </lineage>
</organism>
<sequence>MVVSIRIVTLFTIFAVGSATIMEMFKNSPNSSVCTKDIKETLTGPYPMLLTVLVVLGPLLSLVLVVINIVIMLNIKKTIVAETDQAVQKCFEVMDNVLVELMPTKVQTTLQTAIEGKPASGKDKDNSKESNEASVVSQVNTKK</sequence>
<feature type="compositionally biased region" description="Polar residues" evidence="1">
    <location>
        <begin position="132"/>
        <end position="143"/>
    </location>
</feature>
<reference evidence="3" key="1">
    <citation type="submission" date="2023-10" db="EMBL/GenBank/DDBJ databases">
        <title>Genome assembly of Pristionchus species.</title>
        <authorList>
            <person name="Yoshida K."/>
            <person name="Sommer R.J."/>
        </authorList>
    </citation>
    <scope>NUCLEOTIDE SEQUENCE</scope>
    <source>
        <strain evidence="3">RS5133</strain>
    </source>
</reference>
<feature type="transmembrane region" description="Helical" evidence="2">
    <location>
        <begin position="7"/>
        <end position="25"/>
    </location>
</feature>
<gene>
    <name evidence="3" type="ORF">PFISCL1PPCAC_25020</name>
</gene>
<feature type="transmembrane region" description="Helical" evidence="2">
    <location>
        <begin position="45"/>
        <end position="71"/>
    </location>
</feature>
<comment type="caution">
    <text evidence="3">The sequence shown here is derived from an EMBL/GenBank/DDBJ whole genome shotgun (WGS) entry which is preliminary data.</text>
</comment>
<evidence type="ECO:0000256" key="2">
    <source>
        <dbReference type="SAM" id="Phobius"/>
    </source>
</evidence>
<protein>
    <recommendedName>
        <fullName evidence="5">G protein-coupled receptor</fullName>
    </recommendedName>
</protein>
<name>A0AAV5WQR0_9BILA</name>
<evidence type="ECO:0000313" key="3">
    <source>
        <dbReference type="EMBL" id="GMT33723.1"/>
    </source>
</evidence>
<evidence type="ECO:0000313" key="4">
    <source>
        <dbReference type="Proteomes" id="UP001432322"/>
    </source>
</evidence>
<keyword evidence="2" id="KW-0812">Transmembrane</keyword>
<dbReference type="Proteomes" id="UP001432322">
    <property type="component" value="Unassembled WGS sequence"/>
</dbReference>
<dbReference type="AlphaFoldDB" id="A0AAV5WQR0"/>
<feature type="compositionally biased region" description="Basic and acidic residues" evidence="1">
    <location>
        <begin position="120"/>
        <end position="131"/>
    </location>
</feature>
<evidence type="ECO:0000256" key="1">
    <source>
        <dbReference type="SAM" id="MobiDB-lite"/>
    </source>
</evidence>
<accession>A0AAV5WQR0</accession>
<feature type="non-terminal residue" evidence="3">
    <location>
        <position position="143"/>
    </location>
</feature>
<proteinExistence type="predicted"/>
<keyword evidence="4" id="KW-1185">Reference proteome</keyword>
<evidence type="ECO:0008006" key="5">
    <source>
        <dbReference type="Google" id="ProtNLM"/>
    </source>
</evidence>
<dbReference type="EMBL" id="BTSY01000006">
    <property type="protein sequence ID" value="GMT33723.1"/>
    <property type="molecule type" value="Genomic_DNA"/>
</dbReference>
<keyword evidence="2" id="KW-1133">Transmembrane helix</keyword>
<keyword evidence="2" id="KW-0472">Membrane</keyword>
<feature type="region of interest" description="Disordered" evidence="1">
    <location>
        <begin position="113"/>
        <end position="143"/>
    </location>
</feature>